<reference evidence="5" key="1">
    <citation type="journal article" date="2014" name="Front. Microbiol.">
        <title>High frequency of phylogenetically diverse reductive dehalogenase-homologous genes in deep subseafloor sedimentary metagenomes.</title>
        <authorList>
            <person name="Kawai M."/>
            <person name="Futagami T."/>
            <person name="Toyoda A."/>
            <person name="Takaki Y."/>
            <person name="Nishi S."/>
            <person name="Hori S."/>
            <person name="Arai W."/>
            <person name="Tsubouchi T."/>
            <person name="Morono Y."/>
            <person name="Uchiyama I."/>
            <person name="Ito T."/>
            <person name="Fujiyama A."/>
            <person name="Inagaki F."/>
            <person name="Takami H."/>
        </authorList>
    </citation>
    <scope>NUCLEOTIDE SEQUENCE</scope>
    <source>
        <strain evidence="5">Expedition CK06-06</strain>
    </source>
</reference>
<gene>
    <name evidence="5" type="ORF">S01H1_71153</name>
</gene>
<keyword evidence="3" id="KW-0413">Isomerase</keyword>
<dbReference type="EMBL" id="BARS01047362">
    <property type="protein sequence ID" value="GAG39198.1"/>
    <property type="molecule type" value="Genomic_DNA"/>
</dbReference>
<dbReference type="NCBIfam" id="TIGR00492">
    <property type="entry name" value="alr"/>
    <property type="match status" value="1"/>
</dbReference>
<feature type="non-terminal residue" evidence="5">
    <location>
        <position position="245"/>
    </location>
</feature>
<dbReference type="AlphaFoldDB" id="X0XRC4"/>
<dbReference type="InterPro" id="IPR009006">
    <property type="entry name" value="Ala_racemase/Decarboxylase_C"/>
</dbReference>
<dbReference type="Pfam" id="PF01168">
    <property type="entry name" value="Ala_racemase_N"/>
    <property type="match status" value="1"/>
</dbReference>
<proteinExistence type="predicted"/>
<dbReference type="SUPFAM" id="SSF51419">
    <property type="entry name" value="PLP-binding barrel"/>
    <property type="match status" value="1"/>
</dbReference>
<comment type="caution">
    <text evidence="5">The sequence shown here is derived from an EMBL/GenBank/DDBJ whole genome shotgun (WGS) entry which is preliminary data.</text>
</comment>
<dbReference type="PANTHER" id="PTHR30511">
    <property type="entry name" value="ALANINE RACEMASE"/>
    <property type="match status" value="1"/>
</dbReference>
<dbReference type="GO" id="GO:0030632">
    <property type="term" value="P:D-alanine biosynthetic process"/>
    <property type="evidence" value="ECO:0007669"/>
    <property type="project" value="TreeGrafter"/>
</dbReference>
<accession>X0XRC4</accession>
<comment type="cofactor">
    <cofactor evidence="1">
        <name>pyridoxal 5'-phosphate</name>
        <dbReference type="ChEBI" id="CHEBI:597326"/>
    </cofactor>
</comment>
<protein>
    <recommendedName>
        <fullName evidence="4">Alanine racemase N-terminal domain-containing protein</fullName>
    </recommendedName>
</protein>
<dbReference type="InterPro" id="IPR001608">
    <property type="entry name" value="Ala_racemase_N"/>
</dbReference>
<organism evidence="5">
    <name type="scientific">marine sediment metagenome</name>
    <dbReference type="NCBI Taxonomy" id="412755"/>
    <lineage>
        <taxon>unclassified sequences</taxon>
        <taxon>metagenomes</taxon>
        <taxon>ecological metagenomes</taxon>
    </lineage>
</organism>
<evidence type="ECO:0000256" key="3">
    <source>
        <dbReference type="ARBA" id="ARBA00023235"/>
    </source>
</evidence>
<dbReference type="InterPro" id="IPR020622">
    <property type="entry name" value="Ala_racemase_pyridoxalP-BS"/>
</dbReference>
<dbReference type="InterPro" id="IPR000821">
    <property type="entry name" value="Ala_racemase"/>
</dbReference>
<dbReference type="GO" id="GO:0005829">
    <property type="term" value="C:cytosol"/>
    <property type="evidence" value="ECO:0007669"/>
    <property type="project" value="TreeGrafter"/>
</dbReference>
<evidence type="ECO:0000256" key="1">
    <source>
        <dbReference type="ARBA" id="ARBA00001933"/>
    </source>
</evidence>
<sequence>LSALQDNLLTIRELVDKKTKIMGIVKSDAYGHGLIPVARELEKLHVDSLALDYLSEAIKLRTAGVKLPVVILLGIGTSQEAKKVADYNLTPIIYDLDSARMLSQEGKKGGRAVKVYLKIDTGMGRLGIDFRETGLFVNKLRQMKGIKIEGLFSHLSSADEQDTLFTKNQIKNFKEAISISRRNGVEFSMNSLANSAGIMRYKKAHFDIVRPGIILYGGLPCPDFANPPSLRHVMGFCSSVMQVRT</sequence>
<evidence type="ECO:0000256" key="2">
    <source>
        <dbReference type="ARBA" id="ARBA00022898"/>
    </source>
</evidence>
<feature type="domain" description="Alanine racemase N-terminal" evidence="4">
    <location>
        <begin position="1"/>
        <end position="220"/>
    </location>
</feature>
<keyword evidence="2" id="KW-0663">Pyridoxal phosphate</keyword>
<evidence type="ECO:0000313" key="5">
    <source>
        <dbReference type="EMBL" id="GAG39198.1"/>
    </source>
</evidence>
<dbReference type="GO" id="GO:0008784">
    <property type="term" value="F:alanine racemase activity"/>
    <property type="evidence" value="ECO:0007669"/>
    <property type="project" value="InterPro"/>
</dbReference>
<dbReference type="GO" id="GO:0030170">
    <property type="term" value="F:pyridoxal phosphate binding"/>
    <property type="evidence" value="ECO:0007669"/>
    <property type="project" value="TreeGrafter"/>
</dbReference>
<dbReference type="PRINTS" id="PR00992">
    <property type="entry name" value="ALARACEMASE"/>
</dbReference>
<dbReference type="FunFam" id="3.20.20.10:FF:000002">
    <property type="entry name" value="Alanine racemase"/>
    <property type="match status" value="1"/>
</dbReference>
<evidence type="ECO:0000259" key="4">
    <source>
        <dbReference type="Pfam" id="PF01168"/>
    </source>
</evidence>
<name>X0XRC4_9ZZZZ</name>
<dbReference type="Gene3D" id="2.40.37.10">
    <property type="entry name" value="Lyase, Ornithine Decarboxylase, Chain A, domain 1"/>
    <property type="match status" value="1"/>
</dbReference>
<dbReference type="InterPro" id="IPR029066">
    <property type="entry name" value="PLP-binding_barrel"/>
</dbReference>
<feature type="non-terminal residue" evidence="5">
    <location>
        <position position="1"/>
    </location>
</feature>
<dbReference type="PROSITE" id="PS00395">
    <property type="entry name" value="ALANINE_RACEMASE"/>
    <property type="match status" value="1"/>
</dbReference>
<dbReference type="CDD" id="cd00430">
    <property type="entry name" value="PLPDE_III_AR"/>
    <property type="match status" value="1"/>
</dbReference>
<dbReference type="PANTHER" id="PTHR30511:SF0">
    <property type="entry name" value="ALANINE RACEMASE, CATABOLIC-RELATED"/>
    <property type="match status" value="1"/>
</dbReference>
<dbReference type="Gene3D" id="3.20.20.10">
    <property type="entry name" value="Alanine racemase"/>
    <property type="match status" value="1"/>
</dbReference>